<gene>
    <name evidence="2" type="ORF">H9848_08945</name>
</gene>
<feature type="signal peptide" evidence="1">
    <location>
        <begin position="1"/>
        <end position="24"/>
    </location>
</feature>
<reference evidence="2" key="2">
    <citation type="submission" date="2021-04" db="EMBL/GenBank/DDBJ databases">
        <authorList>
            <person name="Gilroy R."/>
        </authorList>
    </citation>
    <scope>NUCLEOTIDE SEQUENCE</scope>
    <source>
        <strain evidence="2">ChiHecec2B26-12326</strain>
    </source>
</reference>
<evidence type="ECO:0000256" key="1">
    <source>
        <dbReference type="SAM" id="SignalP"/>
    </source>
</evidence>
<dbReference type="Gene3D" id="2.60.40.3080">
    <property type="match status" value="1"/>
</dbReference>
<dbReference type="InterPro" id="IPR021638">
    <property type="entry name" value="DUF3244"/>
</dbReference>
<sequence>MKTKFLWISLFCSILLLSSIRTWADPIDRKGGWNEKDYRTAPTTPPMLYIEGNVLSVQFVDALTDLSIQIQDSQGMILYEDVIDGEMGEIYPISLDGFTPGTCQILLTHKLGWVIGEFTIQ</sequence>
<dbReference type="AlphaFoldDB" id="A0A9D1XSL1"/>
<dbReference type="Pfam" id="PF11589">
    <property type="entry name" value="DUF3244"/>
    <property type="match status" value="1"/>
</dbReference>
<organism evidence="2 3">
    <name type="scientific">Candidatus Parabacteroides intestinigallinarum</name>
    <dbReference type="NCBI Taxonomy" id="2838722"/>
    <lineage>
        <taxon>Bacteria</taxon>
        <taxon>Pseudomonadati</taxon>
        <taxon>Bacteroidota</taxon>
        <taxon>Bacteroidia</taxon>
        <taxon>Bacteroidales</taxon>
        <taxon>Tannerellaceae</taxon>
        <taxon>Parabacteroides</taxon>
    </lineage>
</organism>
<keyword evidence="1" id="KW-0732">Signal</keyword>
<reference evidence="2" key="1">
    <citation type="journal article" date="2021" name="PeerJ">
        <title>Extensive microbial diversity within the chicken gut microbiome revealed by metagenomics and culture.</title>
        <authorList>
            <person name="Gilroy R."/>
            <person name="Ravi A."/>
            <person name="Getino M."/>
            <person name="Pursley I."/>
            <person name="Horton D.L."/>
            <person name="Alikhan N.F."/>
            <person name="Baker D."/>
            <person name="Gharbi K."/>
            <person name="Hall N."/>
            <person name="Watson M."/>
            <person name="Adriaenssens E.M."/>
            <person name="Foster-Nyarko E."/>
            <person name="Jarju S."/>
            <person name="Secka A."/>
            <person name="Antonio M."/>
            <person name="Oren A."/>
            <person name="Chaudhuri R.R."/>
            <person name="La Ragione R."/>
            <person name="Hildebrand F."/>
            <person name="Pallen M.J."/>
        </authorList>
    </citation>
    <scope>NUCLEOTIDE SEQUENCE</scope>
    <source>
        <strain evidence="2">ChiHecec2B26-12326</strain>
    </source>
</reference>
<dbReference type="EMBL" id="DXEN01000067">
    <property type="protein sequence ID" value="HIX86714.1"/>
    <property type="molecule type" value="Genomic_DNA"/>
</dbReference>
<dbReference type="Proteomes" id="UP000823847">
    <property type="component" value="Unassembled WGS sequence"/>
</dbReference>
<proteinExistence type="predicted"/>
<accession>A0A9D1XSL1</accession>
<evidence type="ECO:0000313" key="3">
    <source>
        <dbReference type="Proteomes" id="UP000823847"/>
    </source>
</evidence>
<comment type="caution">
    <text evidence="2">The sequence shown here is derived from an EMBL/GenBank/DDBJ whole genome shotgun (WGS) entry which is preliminary data.</text>
</comment>
<name>A0A9D1XSL1_9BACT</name>
<feature type="chain" id="PRO_5039645422" evidence="1">
    <location>
        <begin position="25"/>
        <end position="121"/>
    </location>
</feature>
<protein>
    <submittedName>
        <fullName evidence="2">DUF3244 domain-containing protein</fullName>
    </submittedName>
</protein>
<evidence type="ECO:0000313" key="2">
    <source>
        <dbReference type="EMBL" id="HIX86714.1"/>
    </source>
</evidence>